<dbReference type="PATRIC" id="fig|1423776.4.peg.1857"/>
<accession>A0A0R1LXG4</accession>
<proteinExistence type="predicted"/>
<dbReference type="STRING" id="1423776.FD04_GL001834"/>
<dbReference type="Proteomes" id="UP000051160">
    <property type="component" value="Unassembled WGS sequence"/>
</dbReference>
<name>A0A0R1LXG4_9LACO</name>
<comment type="caution">
    <text evidence="2">The sequence shown here is derived from an EMBL/GenBank/DDBJ whole genome shotgun (WGS) entry which is preliminary data.</text>
</comment>
<evidence type="ECO:0000313" key="2">
    <source>
        <dbReference type="EMBL" id="KRK96978.1"/>
    </source>
</evidence>
<keyword evidence="1" id="KW-1133">Transmembrane helix</keyword>
<feature type="transmembrane region" description="Helical" evidence="1">
    <location>
        <begin position="36"/>
        <end position="55"/>
    </location>
</feature>
<dbReference type="RefSeq" id="WP_056948777.1">
    <property type="nucleotide sequence ID" value="NZ_AZEE01000030.1"/>
</dbReference>
<evidence type="ECO:0000256" key="1">
    <source>
        <dbReference type="SAM" id="Phobius"/>
    </source>
</evidence>
<protein>
    <recommendedName>
        <fullName evidence="4">Integral membrane protein</fullName>
    </recommendedName>
</protein>
<feature type="transmembrane region" description="Helical" evidence="1">
    <location>
        <begin position="60"/>
        <end position="79"/>
    </location>
</feature>
<gene>
    <name evidence="2" type="ORF">FD04_GL001834</name>
</gene>
<organism evidence="2 3">
    <name type="scientific">Secundilactobacillus odoratitofui DSM 19909 = JCM 15043</name>
    <dbReference type="NCBI Taxonomy" id="1423776"/>
    <lineage>
        <taxon>Bacteria</taxon>
        <taxon>Bacillati</taxon>
        <taxon>Bacillota</taxon>
        <taxon>Bacilli</taxon>
        <taxon>Lactobacillales</taxon>
        <taxon>Lactobacillaceae</taxon>
        <taxon>Secundilactobacillus</taxon>
    </lineage>
</organism>
<dbReference type="EMBL" id="AZEE01000030">
    <property type="protein sequence ID" value="KRK96978.1"/>
    <property type="molecule type" value="Genomic_DNA"/>
</dbReference>
<dbReference type="OrthoDB" id="2296781at2"/>
<feature type="transmembrane region" description="Helical" evidence="1">
    <location>
        <begin position="85"/>
        <end position="105"/>
    </location>
</feature>
<reference evidence="2 3" key="1">
    <citation type="journal article" date="2015" name="Genome Announc.">
        <title>Expanding the biotechnology potential of lactobacilli through comparative genomics of 213 strains and associated genera.</title>
        <authorList>
            <person name="Sun Z."/>
            <person name="Harris H.M."/>
            <person name="McCann A."/>
            <person name="Guo C."/>
            <person name="Argimon S."/>
            <person name="Zhang W."/>
            <person name="Yang X."/>
            <person name="Jeffery I.B."/>
            <person name="Cooney J.C."/>
            <person name="Kagawa T.F."/>
            <person name="Liu W."/>
            <person name="Song Y."/>
            <person name="Salvetti E."/>
            <person name="Wrobel A."/>
            <person name="Rasinkangas P."/>
            <person name="Parkhill J."/>
            <person name="Rea M.C."/>
            <person name="O'Sullivan O."/>
            <person name="Ritari J."/>
            <person name="Douillard F.P."/>
            <person name="Paul Ross R."/>
            <person name="Yang R."/>
            <person name="Briner A.E."/>
            <person name="Felis G.E."/>
            <person name="de Vos W.M."/>
            <person name="Barrangou R."/>
            <person name="Klaenhammer T.R."/>
            <person name="Caufield P.W."/>
            <person name="Cui Y."/>
            <person name="Zhang H."/>
            <person name="O'Toole P.W."/>
        </authorList>
    </citation>
    <scope>NUCLEOTIDE SEQUENCE [LARGE SCALE GENOMIC DNA]</scope>
    <source>
        <strain evidence="2 3">DSM 19909</strain>
    </source>
</reference>
<keyword evidence="3" id="KW-1185">Reference proteome</keyword>
<sequence>MERQPLKFTTAFGVIVMILGFLLEAGSFFYQSGSGVSAESVFTGAVVLTVGHAFYGLNKLWFSLTLTAISSIGVGYFVLVQTNSWLWTVILTIAFFAFIVSLFKIRSSVRHQHGMW</sequence>
<feature type="transmembrane region" description="Helical" evidence="1">
    <location>
        <begin position="12"/>
        <end position="30"/>
    </location>
</feature>
<keyword evidence="1" id="KW-0812">Transmembrane</keyword>
<evidence type="ECO:0000313" key="3">
    <source>
        <dbReference type="Proteomes" id="UP000051160"/>
    </source>
</evidence>
<dbReference type="AlphaFoldDB" id="A0A0R1LXG4"/>
<evidence type="ECO:0008006" key="4">
    <source>
        <dbReference type="Google" id="ProtNLM"/>
    </source>
</evidence>
<keyword evidence="1" id="KW-0472">Membrane</keyword>